<dbReference type="Gramene" id="A02p36230.2_BraZ1">
    <property type="protein sequence ID" value="A02p36230.2_BraZ1.CDS"/>
    <property type="gene ID" value="A02g36230.2_BraZ1"/>
</dbReference>
<evidence type="ECO:0000313" key="3">
    <source>
        <dbReference type="EMBL" id="CAG7894671.1"/>
    </source>
</evidence>
<dbReference type="Proteomes" id="UP000694005">
    <property type="component" value="Chromosome A02"/>
</dbReference>
<keyword evidence="1" id="KW-0520">NAD</keyword>
<evidence type="ECO:0000259" key="2">
    <source>
        <dbReference type="PROSITE" id="PS50104"/>
    </source>
</evidence>
<protein>
    <recommendedName>
        <fullName evidence="2">TIR domain-containing protein</fullName>
    </recommendedName>
</protein>
<dbReference type="EMBL" id="LS974618">
    <property type="protein sequence ID" value="CAG7894671.1"/>
    <property type="molecule type" value="Genomic_DNA"/>
</dbReference>
<accession>A0A8D9M1B8</accession>
<name>A0A8D9M1B8_BRACM</name>
<evidence type="ECO:0000256" key="1">
    <source>
        <dbReference type="ARBA" id="ARBA00023027"/>
    </source>
</evidence>
<feature type="domain" description="TIR" evidence="2">
    <location>
        <begin position="7"/>
        <end position="141"/>
    </location>
</feature>
<gene>
    <name evidence="3" type="ORF">BRAPAZ1V2_A02P36230.2</name>
</gene>
<dbReference type="GO" id="GO:0007165">
    <property type="term" value="P:signal transduction"/>
    <property type="evidence" value="ECO:0007669"/>
    <property type="project" value="InterPro"/>
</dbReference>
<dbReference type="PANTHER" id="PTHR32009">
    <property type="entry name" value="TMV RESISTANCE PROTEIN N-LIKE"/>
    <property type="match status" value="1"/>
</dbReference>
<proteinExistence type="predicted"/>
<reference evidence="3 4" key="1">
    <citation type="submission" date="2021-07" db="EMBL/GenBank/DDBJ databases">
        <authorList>
            <consortium name="Genoscope - CEA"/>
            <person name="William W."/>
        </authorList>
    </citation>
    <scope>NUCLEOTIDE SEQUENCE [LARGE SCALE GENOMIC DNA]</scope>
</reference>
<sequence length="183" mass="21272">MNNNDEIKQTVYISFNINDSDVSSFIRYLVAALHREGIDVASEKSGHDLNKGWFSRIKLFVVVFSKPCTYSVACLEKLVKLLEFLREEDNVVVPVFNDAMAKQMDRRNFLERLRHWESLILQISEAAELIEEIQECISEAQSNGKYWDTHAVTSARKLVMQATMGLSFYRHFRQAWDRQNDAC</sequence>
<evidence type="ECO:0000313" key="4">
    <source>
        <dbReference type="Proteomes" id="UP000694005"/>
    </source>
</evidence>
<dbReference type="SUPFAM" id="SSF52200">
    <property type="entry name" value="Toll/Interleukin receptor TIR domain"/>
    <property type="match status" value="1"/>
</dbReference>
<dbReference type="InterPro" id="IPR035897">
    <property type="entry name" value="Toll_tir_struct_dom_sf"/>
</dbReference>
<dbReference type="Gene3D" id="3.40.50.10140">
    <property type="entry name" value="Toll/interleukin-1 receptor homology (TIR) domain"/>
    <property type="match status" value="1"/>
</dbReference>
<dbReference type="AlphaFoldDB" id="A0A8D9M1B8"/>
<dbReference type="PANTHER" id="PTHR32009:SF62">
    <property type="entry name" value="DISEASE RESISTANCE PROTEIN (TIR-NBS-LRR CLASS) FAMILY"/>
    <property type="match status" value="1"/>
</dbReference>
<dbReference type="InterPro" id="IPR000157">
    <property type="entry name" value="TIR_dom"/>
</dbReference>
<organism evidence="3 4">
    <name type="scientific">Brassica campestris</name>
    <name type="common">Field mustard</name>
    <dbReference type="NCBI Taxonomy" id="3711"/>
    <lineage>
        <taxon>Eukaryota</taxon>
        <taxon>Viridiplantae</taxon>
        <taxon>Streptophyta</taxon>
        <taxon>Embryophyta</taxon>
        <taxon>Tracheophyta</taxon>
        <taxon>Spermatophyta</taxon>
        <taxon>Magnoliopsida</taxon>
        <taxon>eudicotyledons</taxon>
        <taxon>Gunneridae</taxon>
        <taxon>Pentapetalae</taxon>
        <taxon>rosids</taxon>
        <taxon>malvids</taxon>
        <taxon>Brassicales</taxon>
        <taxon>Brassicaceae</taxon>
        <taxon>Brassiceae</taxon>
        <taxon>Brassica</taxon>
    </lineage>
</organism>
<dbReference type="PROSITE" id="PS50104">
    <property type="entry name" value="TIR"/>
    <property type="match status" value="1"/>
</dbReference>